<dbReference type="Gene3D" id="3.40.30.10">
    <property type="entry name" value="Glutaredoxin"/>
    <property type="match status" value="1"/>
</dbReference>
<feature type="domain" description="Thioredoxin" evidence="1">
    <location>
        <begin position="42"/>
        <end position="186"/>
    </location>
</feature>
<gene>
    <name evidence="2" type="ORF">SAMN04488055_5447</name>
</gene>
<dbReference type="CDD" id="cd02966">
    <property type="entry name" value="TlpA_like_family"/>
    <property type="match status" value="1"/>
</dbReference>
<organism evidence="2 3">
    <name type="scientific">Chitinophaga niabensis</name>
    <dbReference type="NCBI Taxonomy" id="536979"/>
    <lineage>
        <taxon>Bacteria</taxon>
        <taxon>Pseudomonadati</taxon>
        <taxon>Bacteroidota</taxon>
        <taxon>Chitinophagia</taxon>
        <taxon>Chitinophagales</taxon>
        <taxon>Chitinophagaceae</taxon>
        <taxon>Chitinophaga</taxon>
    </lineage>
</organism>
<dbReference type="InterPro" id="IPR036249">
    <property type="entry name" value="Thioredoxin-like_sf"/>
</dbReference>
<evidence type="ECO:0000313" key="2">
    <source>
        <dbReference type="EMBL" id="SIO53613.1"/>
    </source>
</evidence>
<dbReference type="GO" id="GO:0016853">
    <property type="term" value="F:isomerase activity"/>
    <property type="evidence" value="ECO:0007669"/>
    <property type="project" value="UniProtKB-KW"/>
</dbReference>
<keyword evidence="2" id="KW-0413">Isomerase</keyword>
<dbReference type="OrthoDB" id="793244at2"/>
<evidence type="ECO:0000313" key="3">
    <source>
        <dbReference type="Proteomes" id="UP000185003"/>
    </source>
</evidence>
<dbReference type="AlphaFoldDB" id="A0A1N6KAY1"/>
<reference evidence="2 3" key="1">
    <citation type="submission" date="2016-11" db="EMBL/GenBank/DDBJ databases">
        <authorList>
            <person name="Jaros S."/>
            <person name="Januszkiewicz K."/>
            <person name="Wedrychowicz H."/>
        </authorList>
    </citation>
    <scope>NUCLEOTIDE SEQUENCE [LARGE SCALE GENOMIC DNA]</scope>
    <source>
        <strain evidence="2 3">DSM 24787</strain>
    </source>
</reference>
<dbReference type="Proteomes" id="UP000185003">
    <property type="component" value="Unassembled WGS sequence"/>
</dbReference>
<dbReference type="PROSITE" id="PS51352">
    <property type="entry name" value="THIOREDOXIN_2"/>
    <property type="match status" value="1"/>
</dbReference>
<dbReference type="STRING" id="536979.SAMN04488055_5447"/>
<dbReference type="PANTHER" id="PTHR42852">
    <property type="entry name" value="THIOL:DISULFIDE INTERCHANGE PROTEIN DSBE"/>
    <property type="match status" value="1"/>
</dbReference>
<dbReference type="InterPro" id="IPR013766">
    <property type="entry name" value="Thioredoxin_domain"/>
</dbReference>
<dbReference type="InterPro" id="IPR050553">
    <property type="entry name" value="Thioredoxin_ResA/DsbE_sf"/>
</dbReference>
<dbReference type="InterPro" id="IPR000866">
    <property type="entry name" value="AhpC/TSA"/>
</dbReference>
<accession>A0A1N6KAY1</accession>
<dbReference type="SUPFAM" id="SSF52833">
    <property type="entry name" value="Thioredoxin-like"/>
    <property type="match status" value="1"/>
</dbReference>
<dbReference type="GO" id="GO:0016491">
    <property type="term" value="F:oxidoreductase activity"/>
    <property type="evidence" value="ECO:0007669"/>
    <property type="project" value="InterPro"/>
</dbReference>
<keyword evidence="3" id="KW-1185">Reference proteome</keyword>
<name>A0A1N6KAY1_9BACT</name>
<evidence type="ECO:0000259" key="1">
    <source>
        <dbReference type="PROSITE" id="PS51352"/>
    </source>
</evidence>
<dbReference type="Pfam" id="PF00578">
    <property type="entry name" value="AhpC-TSA"/>
    <property type="match status" value="1"/>
</dbReference>
<proteinExistence type="predicted"/>
<protein>
    <submittedName>
        <fullName evidence="2">Thiol-disulfide isomerase or thioredoxin</fullName>
    </submittedName>
</protein>
<dbReference type="EMBL" id="FSRA01000002">
    <property type="protein sequence ID" value="SIO53613.1"/>
    <property type="molecule type" value="Genomic_DNA"/>
</dbReference>
<sequence length="451" mass="51764">MKPLRLIIVLVINTLVSNSTSGQVNEVMSNNTLTGVQKVEMPEVGKPMPNFILDNIKHYKIDKASLNDFRGKWLIIDFWMTTCVPCIKSFPKIDSFQRKFQNQIQFMLVGVPHKGLDGIENLYEGLRVKQNLILPIAFDSTLYKVWGPFSVPHIYIIDPNGTLVSITDGRDMSISKLQELVNNKKPTFFIESDNKSVYAKDRENIEIDSSTLFQSKLSKFTEGRFFIQPIDYQLNYSIEKRNGYKSNGIALQFLYNLAYFGKHYWTRRDSLYTKVYRQPIFELKDQSVFNWSDKTIHGLYNYIVTLPSSKVTKEYLMNWIRQDLSRYFGYAASIEKRKMPVWLLIAKPGAIEKLKSKGGTPNTSDKSGAGGAGGVTLTNTPGVTLILILERYLNQMILTPFFDEANLNYNIDIKIDALMSDIEAVRKNLKEFDLDIVKGEREMEVLVIKDK</sequence>
<dbReference type="RefSeq" id="WP_074242674.1">
    <property type="nucleotide sequence ID" value="NZ_FSRA01000002.1"/>
</dbReference>
<dbReference type="PANTHER" id="PTHR42852:SF13">
    <property type="entry name" value="PROTEIN DIPZ"/>
    <property type="match status" value="1"/>
</dbReference>
<dbReference type="GO" id="GO:0016209">
    <property type="term" value="F:antioxidant activity"/>
    <property type="evidence" value="ECO:0007669"/>
    <property type="project" value="InterPro"/>
</dbReference>